<proteinExistence type="predicted"/>
<evidence type="ECO:0000256" key="1">
    <source>
        <dbReference type="SAM" id="Coils"/>
    </source>
</evidence>
<name>A0ABD3PM13_9STRA</name>
<feature type="region of interest" description="Disordered" evidence="2">
    <location>
        <begin position="669"/>
        <end position="716"/>
    </location>
</feature>
<keyword evidence="1" id="KW-0175">Coiled coil</keyword>
<dbReference type="EMBL" id="JALLPJ020000557">
    <property type="protein sequence ID" value="KAL3788624.1"/>
    <property type="molecule type" value="Genomic_DNA"/>
</dbReference>
<dbReference type="AlphaFoldDB" id="A0ABD3PM13"/>
<organism evidence="3 4">
    <name type="scientific">Cyclotella atomus</name>
    <dbReference type="NCBI Taxonomy" id="382360"/>
    <lineage>
        <taxon>Eukaryota</taxon>
        <taxon>Sar</taxon>
        <taxon>Stramenopiles</taxon>
        <taxon>Ochrophyta</taxon>
        <taxon>Bacillariophyta</taxon>
        <taxon>Coscinodiscophyceae</taxon>
        <taxon>Thalassiosirophycidae</taxon>
        <taxon>Stephanodiscales</taxon>
        <taxon>Stephanodiscaceae</taxon>
        <taxon>Cyclotella</taxon>
    </lineage>
</organism>
<reference evidence="3 4" key="1">
    <citation type="submission" date="2024-10" db="EMBL/GenBank/DDBJ databases">
        <title>Updated reference genomes for cyclostephanoid diatoms.</title>
        <authorList>
            <person name="Roberts W.R."/>
            <person name="Alverson A.J."/>
        </authorList>
    </citation>
    <scope>NUCLEOTIDE SEQUENCE [LARGE SCALE GENOMIC DNA]</scope>
    <source>
        <strain evidence="3 4">AJA010-31</strain>
    </source>
</reference>
<feature type="coiled-coil region" evidence="1">
    <location>
        <begin position="320"/>
        <end position="400"/>
    </location>
</feature>
<feature type="compositionally biased region" description="Low complexity" evidence="2">
    <location>
        <begin position="693"/>
        <end position="707"/>
    </location>
</feature>
<feature type="coiled-coil region" evidence="1">
    <location>
        <begin position="24"/>
        <end position="51"/>
    </location>
</feature>
<evidence type="ECO:0000313" key="4">
    <source>
        <dbReference type="Proteomes" id="UP001530400"/>
    </source>
</evidence>
<comment type="caution">
    <text evidence="3">The sequence shown here is derived from an EMBL/GenBank/DDBJ whole genome shotgun (WGS) entry which is preliminary data.</text>
</comment>
<feature type="coiled-coil region" evidence="1">
    <location>
        <begin position="586"/>
        <end position="620"/>
    </location>
</feature>
<keyword evidence="4" id="KW-1185">Reference proteome</keyword>
<protein>
    <submittedName>
        <fullName evidence="3">Uncharacterized protein</fullName>
    </submittedName>
</protein>
<feature type="coiled-coil region" evidence="1">
    <location>
        <begin position="222"/>
        <end position="270"/>
    </location>
</feature>
<accession>A0ABD3PM13</accession>
<evidence type="ECO:0000256" key="2">
    <source>
        <dbReference type="SAM" id="MobiDB-lite"/>
    </source>
</evidence>
<dbReference type="Gene3D" id="1.10.287.1490">
    <property type="match status" value="1"/>
</dbReference>
<evidence type="ECO:0000313" key="3">
    <source>
        <dbReference type="EMBL" id="KAL3788624.1"/>
    </source>
</evidence>
<sequence length="716" mass="83039">MNFDWSDVMHSAATEARRQQDEFKLQMQEIVNSHEQEIERVRKEHEMIISQLLFDADERYMAFREETIKAAEETIRAQLTSRQETLETQYQTQREQLVQECELILNEKDVELQKCIETNEQQHQLNLQLNLERLYHQHHEEMEELKKEVWSAAKAEHDKQMFQALAEADCQCKLLHDEIDLIRSHLQAKDDELRSSSENMSEMDKCFVDVAREISAKHNNEISILSEENLALSHRNQRLERDLSSVQANNTSLKEELHQLNSKYRSIELKVLERDEMIRTLDQRKTDFQSCKQILDSQVSELKADNASLTKALELKTASLFELTAENKDLTSKVNTLKTQVASLCERTHQLEGECAGLKRRCSETNELLEAFEREKRHYAQEMEYRLTQKEGQIAQLVEKSNNKTEPVVVHLHGDQGDARRRSVDASSECHHLRSRLLELQRSNYRLESDLMDAKRVSQVIENNVGVDESANHVHQLQQENQSLKHIIAMMRKEMEQLSPDDKSNEDEDVPSSYTLALEQQLIQSRAYLDILLKSSDVRSRVSGEDELHFLRTRYRELHSVLDQVRDENLRLQSPNAHVASYKEPNHSATTREQELIEKLEEASNEIEGLIEERNNLLKMLRDPKDECRWIDNDQNETYLNSRHVRQPSGLQVNDKKLRNSILNDMSRSYDEESQTVSSAGAGNKAVACVGNRPPISSSSDSRPSRSGYVSKAAEP</sequence>
<dbReference type="Proteomes" id="UP001530400">
    <property type="component" value="Unassembled WGS sequence"/>
</dbReference>
<gene>
    <name evidence="3" type="ORF">ACHAWO_011840</name>
</gene>